<feature type="non-terminal residue" evidence="1">
    <location>
        <position position="1"/>
    </location>
</feature>
<organism evidence="1 2">
    <name type="scientific">Parasponia andersonii</name>
    <name type="common">Sponia andersonii</name>
    <dbReference type="NCBI Taxonomy" id="3476"/>
    <lineage>
        <taxon>Eukaryota</taxon>
        <taxon>Viridiplantae</taxon>
        <taxon>Streptophyta</taxon>
        <taxon>Embryophyta</taxon>
        <taxon>Tracheophyta</taxon>
        <taxon>Spermatophyta</taxon>
        <taxon>Magnoliopsida</taxon>
        <taxon>eudicotyledons</taxon>
        <taxon>Gunneridae</taxon>
        <taxon>Pentapetalae</taxon>
        <taxon>rosids</taxon>
        <taxon>fabids</taxon>
        <taxon>Rosales</taxon>
        <taxon>Cannabaceae</taxon>
        <taxon>Parasponia</taxon>
    </lineage>
</organism>
<protein>
    <submittedName>
        <fullName evidence="1">Uncharacterized protein</fullName>
    </submittedName>
</protein>
<dbReference type="Proteomes" id="UP000237105">
    <property type="component" value="Unassembled WGS sequence"/>
</dbReference>
<dbReference type="AlphaFoldDB" id="A0A2P5CST8"/>
<sequence length="107" mass="11210">RTVSAAKRPINDSKSFVEPPPSLVASSAAWHSCATRCLTTWFSPTDSAKTRANLAESGTADLPPHTVVATLSWSTNSVAFANWSAPSGQANIGTPAATASRTEFHPQ</sequence>
<accession>A0A2P5CST8</accession>
<evidence type="ECO:0000313" key="2">
    <source>
        <dbReference type="Proteomes" id="UP000237105"/>
    </source>
</evidence>
<proteinExistence type="predicted"/>
<name>A0A2P5CST8_PARAD</name>
<evidence type="ECO:0000313" key="1">
    <source>
        <dbReference type="EMBL" id="PON64036.1"/>
    </source>
</evidence>
<dbReference type="EMBL" id="JXTB01000099">
    <property type="protein sequence ID" value="PON64036.1"/>
    <property type="molecule type" value="Genomic_DNA"/>
</dbReference>
<gene>
    <name evidence="1" type="ORF">PanWU01x14_128030</name>
</gene>
<keyword evidence="2" id="KW-1185">Reference proteome</keyword>
<reference evidence="2" key="1">
    <citation type="submission" date="2016-06" db="EMBL/GenBank/DDBJ databases">
        <title>Parallel loss of symbiosis genes in relatives of nitrogen-fixing non-legume Parasponia.</title>
        <authorList>
            <person name="Van Velzen R."/>
            <person name="Holmer R."/>
            <person name="Bu F."/>
            <person name="Rutten L."/>
            <person name="Van Zeijl A."/>
            <person name="Liu W."/>
            <person name="Santuari L."/>
            <person name="Cao Q."/>
            <person name="Sharma T."/>
            <person name="Shen D."/>
            <person name="Roswanjaya Y."/>
            <person name="Wardhani T."/>
            <person name="Kalhor M.S."/>
            <person name="Jansen J."/>
            <person name="Van den Hoogen J."/>
            <person name="Gungor B."/>
            <person name="Hartog M."/>
            <person name="Hontelez J."/>
            <person name="Verver J."/>
            <person name="Yang W.-C."/>
            <person name="Schijlen E."/>
            <person name="Repin R."/>
            <person name="Schilthuizen M."/>
            <person name="Schranz E."/>
            <person name="Heidstra R."/>
            <person name="Miyata K."/>
            <person name="Fedorova E."/>
            <person name="Kohlen W."/>
            <person name="Bisseling T."/>
            <person name="Smit S."/>
            <person name="Geurts R."/>
        </authorList>
    </citation>
    <scope>NUCLEOTIDE SEQUENCE [LARGE SCALE GENOMIC DNA]</scope>
    <source>
        <strain evidence="2">cv. WU1-14</strain>
    </source>
</reference>
<comment type="caution">
    <text evidence="1">The sequence shown here is derived from an EMBL/GenBank/DDBJ whole genome shotgun (WGS) entry which is preliminary data.</text>
</comment>